<evidence type="ECO:0000313" key="3">
    <source>
        <dbReference type="Proteomes" id="UP000023774"/>
    </source>
</evidence>
<keyword evidence="1" id="KW-0812">Transmembrane</keyword>
<evidence type="ECO:0000256" key="1">
    <source>
        <dbReference type="SAM" id="Phobius"/>
    </source>
</evidence>
<keyword evidence="3" id="KW-1185">Reference proteome</keyword>
<dbReference type="RefSeq" id="WP_005166862.1">
    <property type="nucleotide sequence ID" value="NZ_KB850027.1"/>
</dbReference>
<comment type="caution">
    <text evidence="2">The sequence shown here is derived from an EMBL/GenBank/DDBJ whole genome shotgun (WGS) entry which is preliminary data.</text>
</comment>
<organism evidence="2 3">
    <name type="scientific">Acinetobacter pseudolwoffii</name>
    <dbReference type="NCBI Taxonomy" id="2053287"/>
    <lineage>
        <taxon>Bacteria</taxon>
        <taxon>Pseudomonadati</taxon>
        <taxon>Pseudomonadota</taxon>
        <taxon>Gammaproteobacteria</taxon>
        <taxon>Moraxellales</taxon>
        <taxon>Moraxellaceae</taxon>
        <taxon>Acinetobacter</taxon>
    </lineage>
</organism>
<dbReference type="PATRIC" id="fig|1217709.3.peg.2772"/>
<dbReference type="OrthoDB" id="6686507at2"/>
<keyword evidence="1" id="KW-0472">Membrane</keyword>
<reference evidence="2 3" key="1">
    <citation type="submission" date="2013-02" db="EMBL/GenBank/DDBJ databases">
        <title>The Genome Sequence of Acinetobacter sp. NIPH 713.</title>
        <authorList>
            <consortium name="The Broad Institute Genome Sequencing Platform"/>
            <consortium name="The Broad Institute Genome Sequencing Center for Infectious Disease"/>
            <person name="Cerqueira G."/>
            <person name="Feldgarden M."/>
            <person name="Courvalin P."/>
            <person name="Perichon B."/>
            <person name="Grillot-Courvalin C."/>
            <person name="Clermont D."/>
            <person name="Rocha E."/>
            <person name="Yoon E.-J."/>
            <person name="Nemec A."/>
            <person name="Walker B."/>
            <person name="Young S.K."/>
            <person name="Zeng Q."/>
            <person name="Gargeya S."/>
            <person name="Fitzgerald M."/>
            <person name="Haas B."/>
            <person name="Abouelleil A."/>
            <person name="Alvarado L."/>
            <person name="Arachchi H.M."/>
            <person name="Berlin A.M."/>
            <person name="Chapman S.B."/>
            <person name="Dewar J."/>
            <person name="Goldberg J."/>
            <person name="Griggs A."/>
            <person name="Gujja S."/>
            <person name="Hansen M."/>
            <person name="Howarth C."/>
            <person name="Imamovic A."/>
            <person name="Larimer J."/>
            <person name="McCowan C."/>
            <person name="Murphy C."/>
            <person name="Neiman D."/>
            <person name="Pearson M."/>
            <person name="Priest M."/>
            <person name="Roberts A."/>
            <person name="Saif S."/>
            <person name="Shea T."/>
            <person name="Sisk P."/>
            <person name="Sykes S."/>
            <person name="Wortman J."/>
            <person name="Nusbaum C."/>
            <person name="Birren B."/>
        </authorList>
    </citation>
    <scope>NUCLEOTIDE SEQUENCE [LARGE SCALE GENOMIC DNA]</scope>
    <source>
        <strain evidence="2 3">NIPH 713</strain>
    </source>
</reference>
<gene>
    <name evidence="2" type="ORF">F906_02862</name>
</gene>
<sequence>MSLNVSNIHTLFPPNKAKFLKRHDNELCFKKNSKSWCIKLIDKVWHVLTLNNGTVIESMKASEYLACLRFLYLCQVITTDESNQPKILCMDRDYCFAEKNGEYLLEAGIMVNTHGEHFFDIELNKEEIERFKEEGFRFIDLLLSEIRDSNPPYNNSKFSQRNGTDWYVSSQELKAWQELQIIEKPIIIEKLTYQEPKKNGAKIVMVLVGLIFIFYMIFFSAFDF</sequence>
<keyword evidence="1" id="KW-1133">Transmembrane helix</keyword>
<dbReference type="Proteomes" id="UP000023774">
    <property type="component" value="Unassembled WGS sequence"/>
</dbReference>
<protein>
    <submittedName>
        <fullName evidence="2">Uncharacterized protein</fullName>
    </submittedName>
</protein>
<dbReference type="EMBL" id="APRJ01000018">
    <property type="protein sequence ID" value="ENW85132.1"/>
    <property type="molecule type" value="Genomic_DNA"/>
</dbReference>
<dbReference type="AlphaFoldDB" id="N9KM55"/>
<feature type="transmembrane region" description="Helical" evidence="1">
    <location>
        <begin position="203"/>
        <end position="222"/>
    </location>
</feature>
<name>N9KM55_9GAMM</name>
<evidence type="ECO:0000313" key="2">
    <source>
        <dbReference type="EMBL" id="ENW85132.1"/>
    </source>
</evidence>
<proteinExistence type="predicted"/>
<accession>N9KM55</accession>
<dbReference type="HOGENOM" id="CLU_1232860_0_0_6"/>